<feature type="non-terminal residue" evidence="2">
    <location>
        <position position="1"/>
    </location>
</feature>
<reference evidence="2" key="1">
    <citation type="submission" date="2018-05" db="EMBL/GenBank/DDBJ databases">
        <title>Draft genome of Mucuna pruriens seed.</title>
        <authorList>
            <person name="Nnadi N.E."/>
            <person name="Vos R."/>
            <person name="Hasami M.H."/>
            <person name="Devisetty U.K."/>
            <person name="Aguiy J.C."/>
        </authorList>
    </citation>
    <scope>NUCLEOTIDE SEQUENCE [LARGE SCALE GENOMIC DNA]</scope>
    <source>
        <strain evidence="2">JCA_2017</strain>
    </source>
</reference>
<sequence length="271" mass="31249">MRNPMKNEERGEEDVGLLGLGDEGGPRRLEKEEEPSPTPTSKSSNIKCCKFLGKGHIASQCPNKMSMIMQEDEILGSVSSKDESSSISDSYVSNEYSPNDEKDLLMVRPSESDPDTPPSTHTNTIQIKNIKKIKIKDLFRHEPDKGKIVNISSSRLTKKPKLPTLAHIRPYKLQWLNSEGELAVTNKYPWPLPWYLWRQHISSLEDHDNMATRVTNKFLFVHGGQKVTLKPLSLNEVNKDQVKMKLRREKEKKNEKRIKKMREEKERRTEN</sequence>
<dbReference type="Proteomes" id="UP000257109">
    <property type="component" value="Unassembled WGS sequence"/>
</dbReference>
<feature type="compositionally biased region" description="Low complexity" evidence="1">
    <location>
        <begin position="85"/>
        <end position="97"/>
    </location>
</feature>
<accession>A0A371EPL6</accession>
<evidence type="ECO:0008006" key="4">
    <source>
        <dbReference type="Google" id="ProtNLM"/>
    </source>
</evidence>
<gene>
    <name evidence="2" type="ORF">CR513_53070</name>
</gene>
<organism evidence="2 3">
    <name type="scientific">Mucuna pruriens</name>
    <name type="common">Velvet bean</name>
    <name type="synonym">Dolichos pruriens</name>
    <dbReference type="NCBI Taxonomy" id="157652"/>
    <lineage>
        <taxon>Eukaryota</taxon>
        <taxon>Viridiplantae</taxon>
        <taxon>Streptophyta</taxon>
        <taxon>Embryophyta</taxon>
        <taxon>Tracheophyta</taxon>
        <taxon>Spermatophyta</taxon>
        <taxon>Magnoliopsida</taxon>
        <taxon>eudicotyledons</taxon>
        <taxon>Gunneridae</taxon>
        <taxon>Pentapetalae</taxon>
        <taxon>rosids</taxon>
        <taxon>fabids</taxon>
        <taxon>Fabales</taxon>
        <taxon>Fabaceae</taxon>
        <taxon>Papilionoideae</taxon>
        <taxon>50 kb inversion clade</taxon>
        <taxon>NPAAA clade</taxon>
        <taxon>indigoferoid/millettioid clade</taxon>
        <taxon>Phaseoleae</taxon>
        <taxon>Mucuna</taxon>
    </lineage>
</organism>
<keyword evidence="3" id="KW-1185">Reference proteome</keyword>
<feature type="region of interest" description="Disordered" evidence="1">
    <location>
        <begin position="244"/>
        <end position="271"/>
    </location>
</feature>
<comment type="caution">
    <text evidence="2">The sequence shown here is derived from an EMBL/GenBank/DDBJ whole genome shotgun (WGS) entry which is preliminary data.</text>
</comment>
<protein>
    <recommendedName>
        <fullName evidence="4">CCHC-type domain-containing protein</fullName>
    </recommendedName>
</protein>
<evidence type="ECO:0000256" key="1">
    <source>
        <dbReference type="SAM" id="MobiDB-lite"/>
    </source>
</evidence>
<name>A0A371EPL6_MUCPR</name>
<feature type="compositionally biased region" description="Basic and acidic residues" evidence="1">
    <location>
        <begin position="244"/>
        <end position="254"/>
    </location>
</feature>
<dbReference type="EMBL" id="QJKJ01012741">
    <property type="protein sequence ID" value="RDX67995.1"/>
    <property type="molecule type" value="Genomic_DNA"/>
</dbReference>
<feature type="region of interest" description="Disordered" evidence="1">
    <location>
        <begin position="76"/>
        <end position="101"/>
    </location>
</feature>
<feature type="compositionally biased region" description="Basic and acidic residues" evidence="1">
    <location>
        <begin position="261"/>
        <end position="271"/>
    </location>
</feature>
<dbReference type="PANTHER" id="PTHR35046:SF9">
    <property type="entry name" value="RNA-DIRECTED DNA POLYMERASE"/>
    <property type="match status" value="1"/>
</dbReference>
<proteinExistence type="predicted"/>
<dbReference type="PANTHER" id="PTHR35046">
    <property type="entry name" value="ZINC KNUCKLE (CCHC-TYPE) FAMILY PROTEIN"/>
    <property type="match status" value="1"/>
</dbReference>
<evidence type="ECO:0000313" key="3">
    <source>
        <dbReference type="Proteomes" id="UP000257109"/>
    </source>
</evidence>
<feature type="region of interest" description="Disordered" evidence="1">
    <location>
        <begin position="1"/>
        <end position="46"/>
    </location>
</feature>
<dbReference type="AlphaFoldDB" id="A0A371EPL6"/>
<dbReference type="OrthoDB" id="1747743at2759"/>
<evidence type="ECO:0000313" key="2">
    <source>
        <dbReference type="EMBL" id="RDX67995.1"/>
    </source>
</evidence>